<dbReference type="Pfam" id="PF22725">
    <property type="entry name" value="GFO_IDH_MocA_C3"/>
    <property type="match status" value="1"/>
</dbReference>
<dbReference type="PANTHER" id="PTHR43708">
    <property type="entry name" value="CONSERVED EXPRESSED OXIDOREDUCTASE (EUROFUNG)"/>
    <property type="match status" value="1"/>
</dbReference>
<dbReference type="Gene3D" id="3.40.50.720">
    <property type="entry name" value="NAD(P)-binding Rossmann-like Domain"/>
    <property type="match status" value="1"/>
</dbReference>
<dbReference type="InterPro" id="IPR055170">
    <property type="entry name" value="GFO_IDH_MocA-like_dom"/>
</dbReference>
<dbReference type="Gene3D" id="1.10.10.10">
    <property type="entry name" value="Winged helix-like DNA-binding domain superfamily/Winged helix DNA-binding domain"/>
    <property type="match status" value="1"/>
</dbReference>
<dbReference type="InterPro" id="IPR036390">
    <property type="entry name" value="WH_DNA-bd_sf"/>
</dbReference>
<name>A0A344UWG4_9ACTN</name>
<evidence type="ECO:0000259" key="3">
    <source>
        <dbReference type="Pfam" id="PF22725"/>
    </source>
</evidence>
<feature type="domain" description="GFO/IDH/MocA-like oxidoreductase" evidence="3">
    <location>
        <begin position="512"/>
        <end position="667"/>
    </location>
</feature>
<dbReference type="InterPro" id="IPR043129">
    <property type="entry name" value="ATPase_NBD"/>
</dbReference>
<dbReference type="RefSeq" id="WP_114045462.1">
    <property type="nucleotide sequence ID" value="NZ_CP025198.1"/>
</dbReference>
<dbReference type="Pfam" id="PF01408">
    <property type="entry name" value="GFO_IDH_MocA"/>
    <property type="match status" value="1"/>
</dbReference>
<gene>
    <name evidence="4" type="primary">yteT</name>
    <name evidence="4" type="ORF">JS278_02474</name>
</gene>
<evidence type="ECO:0000313" key="5">
    <source>
        <dbReference type="Proteomes" id="UP000251995"/>
    </source>
</evidence>
<keyword evidence="5" id="KW-1185">Reference proteome</keyword>
<dbReference type="SUPFAM" id="SSF53067">
    <property type="entry name" value="Actin-like ATPase domain"/>
    <property type="match status" value="2"/>
</dbReference>
<dbReference type="EMBL" id="CP025198">
    <property type="protein sequence ID" value="AXE39612.1"/>
    <property type="molecule type" value="Genomic_DNA"/>
</dbReference>
<dbReference type="SUPFAM" id="SSF51735">
    <property type="entry name" value="NAD(P)-binding Rossmann-fold domains"/>
    <property type="match status" value="1"/>
</dbReference>
<dbReference type="KEGG" id="acij:JS278_02474"/>
<dbReference type="CDD" id="cd23763">
    <property type="entry name" value="ASKHA_ATPase_ROK"/>
    <property type="match status" value="1"/>
</dbReference>
<dbReference type="SUPFAM" id="SSF55347">
    <property type="entry name" value="Glyceraldehyde-3-phosphate dehydrogenase-like, C-terminal domain"/>
    <property type="match status" value="1"/>
</dbReference>
<evidence type="ECO:0000256" key="1">
    <source>
        <dbReference type="ARBA" id="ARBA00006479"/>
    </source>
</evidence>
<reference evidence="4 5" key="1">
    <citation type="submission" date="2017-12" db="EMBL/GenBank/DDBJ databases">
        <title>The whole genome sequence of the Acidipropionibacterium virtanenii sp. nov. type strain JS278.</title>
        <authorList>
            <person name="Laine P."/>
            <person name="Deptula P."/>
            <person name="Varmanen P."/>
            <person name="Auvinen P."/>
        </authorList>
    </citation>
    <scope>NUCLEOTIDE SEQUENCE [LARGE SCALE GENOMIC DNA]</scope>
    <source>
        <strain evidence="4 5">JS278</strain>
    </source>
</reference>
<dbReference type="SUPFAM" id="SSF46785">
    <property type="entry name" value="Winged helix' DNA-binding domain"/>
    <property type="match status" value="1"/>
</dbReference>
<dbReference type="AlphaFoldDB" id="A0A344UWG4"/>
<evidence type="ECO:0000313" key="4">
    <source>
        <dbReference type="EMBL" id="AXE39612.1"/>
    </source>
</evidence>
<feature type="domain" description="Gfo/Idh/MocA-like oxidoreductase N-terminal" evidence="2">
    <location>
        <begin position="382"/>
        <end position="504"/>
    </location>
</feature>
<accession>A0A344UWG4</accession>
<keyword evidence="4" id="KW-0560">Oxidoreductase</keyword>
<dbReference type="InterPro" id="IPR051317">
    <property type="entry name" value="Gfo/Idh/MocA_oxidoreduct"/>
</dbReference>
<proteinExistence type="inferred from homology"/>
<dbReference type="GO" id="GO:0016491">
    <property type="term" value="F:oxidoreductase activity"/>
    <property type="evidence" value="ECO:0007669"/>
    <property type="project" value="UniProtKB-KW"/>
</dbReference>
<dbReference type="Gene3D" id="3.30.360.10">
    <property type="entry name" value="Dihydrodipicolinate Reductase, domain 2"/>
    <property type="match status" value="1"/>
</dbReference>
<dbReference type="EC" id="1.-.-.-" evidence="4"/>
<comment type="similarity">
    <text evidence="1">Belongs to the ROK (NagC/XylR) family.</text>
</comment>
<dbReference type="OrthoDB" id="103047at2"/>
<dbReference type="GO" id="GO:0000166">
    <property type="term" value="F:nucleotide binding"/>
    <property type="evidence" value="ECO:0007669"/>
    <property type="project" value="InterPro"/>
</dbReference>
<dbReference type="Pfam" id="PF00480">
    <property type="entry name" value="ROK"/>
    <property type="match status" value="1"/>
</dbReference>
<dbReference type="Gene3D" id="3.30.420.40">
    <property type="match status" value="3"/>
</dbReference>
<dbReference type="InterPro" id="IPR036388">
    <property type="entry name" value="WH-like_DNA-bd_sf"/>
</dbReference>
<sequence length="771" mass="83152">MVSSDQEAKRVRADVVLAELRHTSPATIRDLVASTGFSRPTVISLLGALESHAVIRQSENGAGNVVGRPAASWEIDRSAGIVVAADVLVSSVLLVVASTHGEILSTRTLALRSQQREARLTEVCEMIADAAGRWTSERGQLRQIGISTTGVIDGDGVIQRSDLVPQWNGLPLAAEISSRLGVPVIVDNDINMAAFGEFSARRQSGTLAPDADLLMVQMTRGFNTGLVLGGRIHHGRQWNAGEVSDILGQPLDKFDSPTDEWVESAAVAIGSVAAVIDPDLIVVSGPTPASLLAIRRVVARLISNRPVGAPPLPAQVSGLGWAASVSGALGAALQTAAGSLLGIPDPRPVPVHHFDLVTAELEKGPHSTMTTTVPSQLRTDTLRVGVVGVGARAILALNAELEENNGAITAVAEPHHLARERVSERLHKNPDEVSISPDVAGLIRAGVDVAFVTSPDDTHADATCALLEAGIPVYLEKPLAITMESATRVLTTAYETGTKLYVGHNMRHMNVVRSMRDLIRTGRIGEVKAIWCRHFVGNGGDYYFKDWHATREHGTGLLLQKAAHDIDVMHWFADSHTTDVVAMGGQTVYNQIADRHDNTDDLMVDWFSHDNWPPLSQKRLNPVIDVEDISMMLMKMESGVFASYEQCHYTPDYWRNYTVIGTEGRIENFGDGEGGLIRLWNHRTEYSADGDEQFPILGDANGHGDADVLTVSEFIRFVRSGARTDTSPLGAWYAVAAGIEATDSLRHGSTPRQIPSLPGEIVTYFLNNQVK</sequence>
<evidence type="ECO:0000259" key="2">
    <source>
        <dbReference type="Pfam" id="PF01408"/>
    </source>
</evidence>
<protein>
    <submittedName>
        <fullName evidence="4">Oxidoreductase YteT</fullName>
        <ecNumber evidence="4">1.-.-.-</ecNumber>
    </submittedName>
</protein>
<dbReference type="Proteomes" id="UP000251995">
    <property type="component" value="Chromosome"/>
</dbReference>
<dbReference type="InterPro" id="IPR036291">
    <property type="entry name" value="NAD(P)-bd_dom_sf"/>
</dbReference>
<dbReference type="PANTHER" id="PTHR43708:SF8">
    <property type="entry name" value="OXIDOREDUCTASE"/>
    <property type="match status" value="1"/>
</dbReference>
<dbReference type="InterPro" id="IPR000683">
    <property type="entry name" value="Gfo/Idh/MocA-like_OxRdtase_N"/>
</dbReference>
<organism evidence="4 5">
    <name type="scientific">Acidipropionibacterium virtanenii</name>
    <dbReference type="NCBI Taxonomy" id="2057246"/>
    <lineage>
        <taxon>Bacteria</taxon>
        <taxon>Bacillati</taxon>
        <taxon>Actinomycetota</taxon>
        <taxon>Actinomycetes</taxon>
        <taxon>Propionibacteriales</taxon>
        <taxon>Propionibacteriaceae</taxon>
        <taxon>Acidipropionibacterium</taxon>
    </lineage>
</organism>
<dbReference type="InterPro" id="IPR000600">
    <property type="entry name" value="ROK"/>
</dbReference>